<feature type="transmembrane region" description="Helical" evidence="6">
    <location>
        <begin position="232"/>
        <end position="252"/>
    </location>
</feature>
<comment type="caution">
    <text evidence="7">The sequence shown here is derived from an EMBL/GenBank/DDBJ whole genome shotgun (WGS) entry which is preliminary data.</text>
</comment>
<dbReference type="Gene3D" id="1.20.1250.20">
    <property type="entry name" value="MFS general substrate transporter like domains"/>
    <property type="match status" value="2"/>
</dbReference>
<evidence type="ECO:0000313" key="7">
    <source>
        <dbReference type="EMBL" id="KAF7195976.1"/>
    </source>
</evidence>
<evidence type="ECO:0000256" key="4">
    <source>
        <dbReference type="ARBA" id="ARBA00022989"/>
    </source>
</evidence>
<gene>
    <name evidence="7" type="ORF">HII31_02602</name>
</gene>
<feature type="transmembrane region" description="Helical" evidence="6">
    <location>
        <begin position="201"/>
        <end position="220"/>
    </location>
</feature>
<protein>
    <submittedName>
        <fullName evidence="7">MFS transporter prlL</fullName>
    </submittedName>
</protein>
<dbReference type="EMBL" id="JABCIY010000032">
    <property type="protein sequence ID" value="KAF7195976.1"/>
    <property type="molecule type" value="Genomic_DNA"/>
</dbReference>
<dbReference type="PANTHER" id="PTHR43791">
    <property type="entry name" value="PERMEASE-RELATED"/>
    <property type="match status" value="1"/>
</dbReference>
<evidence type="ECO:0000256" key="1">
    <source>
        <dbReference type="ARBA" id="ARBA00004141"/>
    </source>
</evidence>
<evidence type="ECO:0000313" key="8">
    <source>
        <dbReference type="Proteomes" id="UP000660729"/>
    </source>
</evidence>
<sequence>MSAHGSMVRHLRVEFSTIYSVALSTASCNLPDMEKEAMDVELQEVAKTDQELVQSTTVSESEEKHICRQFDRRVVPIVCVLYVLSYLDRGNIGNAKTAGAQDDLGLTSVQWTWVLNAFYICYVVFEWTTILWKVFPAHIYVAALCLLWGVAAMSAGSVHNMAHLIVCRAFLGIFEASFGAGAPYYLSLFHQRHELAFRTSLLLGMAPFANCFASALAYGISQIRNSLEPWRLIFLIEGAPTVLFAPVVFFFLPDSPNTAKFLKEHEQTQALERLHTRDLTRKSKIHWKQFLDGATDYRNISSTSAATIHSPASQIFPPTIVAGMGYSNINAQGLTAPVYFTSFLCCVGTALLGDRYGKRAFVIMGSALFGCVGYLLLAILENEKYNNVRYFAVWLAVCGVFPALSLNITWLLNNNTSESKRGAGLAILAIFGQCSSFLSSAMVPKVDG</sequence>
<evidence type="ECO:0000256" key="5">
    <source>
        <dbReference type="ARBA" id="ARBA00023136"/>
    </source>
</evidence>
<dbReference type="FunFam" id="1.20.1250.20:FF:000018">
    <property type="entry name" value="MFS transporter permease"/>
    <property type="match status" value="1"/>
</dbReference>
<organism evidence="7 8">
    <name type="scientific">Pseudocercospora fuligena</name>
    <dbReference type="NCBI Taxonomy" id="685502"/>
    <lineage>
        <taxon>Eukaryota</taxon>
        <taxon>Fungi</taxon>
        <taxon>Dikarya</taxon>
        <taxon>Ascomycota</taxon>
        <taxon>Pezizomycotina</taxon>
        <taxon>Dothideomycetes</taxon>
        <taxon>Dothideomycetidae</taxon>
        <taxon>Mycosphaerellales</taxon>
        <taxon>Mycosphaerellaceae</taxon>
        <taxon>Pseudocercospora</taxon>
    </lineage>
</organism>
<keyword evidence="2" id="KW-0813">Transport</keyword>
<dbReference type="GO" id="GO:0016020">
    <property type="term" value="C:membrane"/>
    <property type="evidence" value="ECO:0007669"/>
    <property type="project" value="UniProtKB-SubCell"/>
</dbReference>
<dbReference type="Pfam" id="PF07690">
    <property type="entry name" value="MFS_1"/>
    <property type="match status" value="1"/>
</dbReference>
<dbReference type="OrthoDB" id="2985014at2759"/>
<dbReference type="InterPro" id="IPR011701">
    <property type="entry name" value="MFS"/>
</dbReference>
<keyword evidence="8" id="KW-1185">Reference proteome</keyword>
<evidence type="ECO:0000256" key="6">
    <source>
        <dbReference type="SAM" id="Phobius"/>
    </source>
</evidence>
<feature type="transmembrane region" description="Helical" evidence="6">
    <location>
        <begin position="165"/>
        <end position="186"/>
    </location>
</feature>
<feature type="transmembrane region" description="Helical" evidence="6">
    <location>
        <begin position="360"/>
        <end position="379"/>
    </location>
</feature>
<name>A0A8H6RP87_9PEZI</name>
<dbReference type="Proteomes" id="UP000660729">
    <property type="component" value="Unassembled WGS sequence"/>
</dbReference>
<feature type="transmembrane region" description="Helical" evidence="6">
    <location>
        <begin position="391"/>
        <end position="412"/>
    </location>
</feature>
<keyword evidence="3 6" id="KW-0812">Transmembrane</keyword>
<dbReference type="PANTHER" id="PTHR43791:SF75">
    <property type="entry name" value="TRANSPORTER, PUTATIVE (AFU_ORTHOLOGUE AFUA_2G00110)-RELATED"/>
    <property type="match status" value="1"/>
</dbReference>
<reference evidence="7" key="1">
    <citation type="submission" date="2020-04" db="EMBL/GenBank/DDBJ databases">
        <title>Draft genome resource of the tomato pathogen Pseudocercospora fuligena.</title>
        <authorList>
            <person name="Zaccaron A."/>
        </authorList>
    </citation>
    <scope>NUCLEOTIDE SEQUENCE</scope>
    <source>
        <strain evidence="7">PF001</strain>
    </source>
</reference>
<dbReference type="AlphaFoldDB" id="A0A8H6RP87"/>
<dbReference type="InterPro" id="IPR036259">
    <property type="entry name" value="MFS_trans_sf"/>
</dbReference>
<feature type="transmembrane region" description="Helical" evidence="6">
    <location>
        <begin position="424"/>
        <end position="443"/>
    </location>
</feature>
<evidence type="ECO:0000256" key="3">
    <source>
        <dbReference type="ARBA" id="ARBA00022692"/>
    </source>
</evidence>
<dbReference type="GO" id="GO:0022857">
    <property type="term" value="F:transmembrane transporter activity"/>
    <property type="evidence" value="ECO:0007669"/>
    <property type="project" value="InterPro"/>
</dbReference>
<feature type="transmembrane region" description="Helical" evidence="6">
    <location>
        <begin position="138"/>
        <end position="158"/>
    </location>
</feature>
<comment type="subcellular location">
    <subcellularLocation>
        <location evidence="1">Membrane</location>
        <topology evidence="1">Multi-pass membrane protein</topology>
    </subcellularLocation>
</comment>
<feature type="transmembrane region" description="Helical" evidence="6">
    <location>
        <begin position="113"/>
        <end position="132"/>
    </location>
</feature>
<keyword evidence="4 6" id="KW-1133">Transmembrane helix</keyword>
<feature type="transmembrane region" description="Helical" evidence="6">
    <location>
        <begin position="334"/>
        <end position="353"/>
    </location>
</feature>
<keyword evidence="5 6" id="KW-0472">Membrane</keyword>
<evidence type="ECO:0000256" key="2">
    <source>
        <dbReference type="ARBA" id="ARBA00022448"/>
    </source>
</evidence>
<proteinExistence type="predicted"/>
<accession>A0A8H6RP87</accession>
<dbReference type="SUPFAM" id="SSF103473">
    <property type="entry name" value="MFS general substrate transporter"/>
    <property type="match status" value="1"/>
</dbReference>